<dbReference type="InterPro" id="IPR016181">
    <property type="entry name" value="Acyl_CoA_acyltransferase"/>
</dbReference>
<dbReference type="PATRIC" id="fig|49547.3.peg.267"/>
<evidence type="ECO:0008006" key="6">
    <source>
        <dbReference type="Google" id="ProtNLM"/>
    </source>
</evidence>
<keyword evidence="5" id="KW-1185">Reference proteome</keyword>
<dbReference type="PANTHER" id="PTHR36449">
    <property type="entry name" value="ACETYLTRANSFERASE-RELATED"/>
    <property type="match status" value="1"/>
</dbReference>
<evidence type="ECO:0000256" key="3">
    <source>
        <dbReference type="ARBA" id="ARBA00023315"/>
    </source>
</evidence>
<accession>A0A166DG32</accession>
<evidence type="ECO:0000256" key="2">
    <source>
        <dbReference type="ARBA" id="ARBA00022679"/>
    </source>
</evidence>
<evidence type="ECO:0000313" key="4">
    <source>
        <dbReference type="EMBL" id="KZX15569.1"/>
    </source>
</evidence>
<name>A0A166DG32_9EURY</name>
<protein>
    <recommendedName>
        <fullName evidence="6">N-acetyltransferase domain-containing protein</fullName>
    </recommendedName>
</protein>
<gene>
    <name evidence="4" type="ORF">MBCUR_02530</name>
</gene>
<keyword evidence="3" id="KW-0012">Acyltransferase</keyword>
<dbReference type="AlphaFoldDB" id="A0A166DG32"/>
<dbReference type="SUPFAM" id="SSF55729">
    <property type="entry name" value="Acyl-CoA N-acyltransferases (Nat)"/>
    <property type="match status" value="1"/>
</dbReference>
<evidence type="ECO:0000313" key="5">
    <source>
        <dbReference type="Proteomes" id="UP000077245"/>
    </source>
</evidence>
<comment type="caution">
    <text evidence="4">The sequence shown here is derived from an EMBL/GenBank/DDBJ whole genome shotgun (WGS) entry which is preliminary data.</text>
</comment>
<dbReference type="GO" id="GO:0016746">
    <property type="term" value="F:acyltransferase activity"/>
    <property type="evidence" value="ECO:0007669"/>
    <property type="project" value="UniProtKB-KW"/>
</dbReference>
<evidence type="ECO:0000256" key="1">
    <source>
        <dbReference type="ARBA" id="ARBA00022649"/>
    </source>
</evidence>
<dbReference type="Proteomes" id="UP000077245">
    <property type="component" value="Unassembled WGS sequence"/>
</dbReference>
<keyword evidence="1" id="KW-1277">Toxin-antitoxin system</keyword>
<dbReference type="EMBL" id="LWMV01000033">
    <property type="protein sequence ID" value="KZX15569.1"/>
    <property type="molecule type" value="Genomic_DNA"/>
</dbReference>
<organism evidence="4 5">
    <name type="scientific">Methanobrevibacter curvatus</name>
    <dbReference type="NCBI Taxonomy" id="49547"/>
    <lineage>
        <taxon>Archaea</taxon>
        <taxon>Methanobacteriati</taxon>
        <taxon>Methanobacteriota</taxon>
        <taxon>Methanomada group</taxon>
        <taxon>Methanobacteria</taxon>
        <taxon>Methanobacteriales</taxon>
        <taxon>Methanobacteriaceae</taxon>
        <taxon>Methanobrevibacter</taxon>
    </lineage>
</organism>
<dbReference type="Gene3D" id="3.40.630.30">
    <property type="match status" value="1"/>
</dbReference>
<keyword evidence="2" id="KW-0808">Transferase</keyword>
<dbReference type="PANTHER" id="PTHR36449:SF1">
    <property type="entry name" value="ACETYLTRANSFERASE"/>
    <property type="match status" value="1"/>
</dbReference>
<reference evidence="4 5" key="1">
    <citation type="submission" date="2016-04" db="EMBL/GenBank/DDBJ databases">
        <title>Genome sequence of Methanobrevibacter curvatus DSM 11111.</title>
        <authorList>
            <person name="Poehlein A."/>
            <person name="Seedorf H."/>
            <person name="Daniel R."/>
        </authorList>
    </citation>
    <scope>NUCLEOTIDE SEQUENCE [LARGE SCALE GENOMIC DNA]</scope>
    <source>
        <strain evidence="4 5">DSM 11111</strain>
    </source>
</reference>
<sequence length="195" mass="22817">MVIFMESEYILNNYVLEKLVAKSELNNFRCASDDLTDFLKNDALKQQEQNLNITQLITCDKEIIGYYSLLTDSIELKNIRDTDSKNIIKEKLPKNKKLPAIKIGRFAISEKYSSQGIGSQILKNLIFNLIKISEKIGFRYIIVDAYAKAYYFYVKKNNFVNLKKDDKKLEKIDKIIETDPEYTFFLYMDISKIKS</sequence>
<proteinExistence type="predicted"/>